<keyword evidence="1" id="KW-0802">TPR repeat</keyword>
<feature type="transmembrane region" description="Helical" evidence="3">
    <location>
        <begin position="12"/>
        <end position="36"/>
    </location>
</feature>
<protein>
    <submittedName>
        <fullName evidence="4">Tetratricopeptide repeat protein</fullName>
    </submittedName>
</protein>
<feature type="repeat" description="TPR" evidence="1">
    <location>
        <begin position="430"/>
        <end position="463"/>
    </location>
</feature>
<dbReference type="PROSITE" id="PS50005">
    <property type="entry name" value="TPR"/>
    <property type="match status" value="1"/>
</dbReference>
<keyword evidence="3" id="KW-0472">Membrane</keyword>
<evidence type="ECO:0000256" key="1">
    <source>
        <dbReference type="PROSITE-ProRule" id="PRU00339"/>
    </source>
</evidence>
<accession>A0A9D1Q573</accession>
<keyword evidence="3" id="KW-1133">Transmembrane helix</keyword>
<sequence length="642" mass="73865">MNRLILQRVISSLYFARYYFLVVLFIIISLIITSIAKAIQTKDENSSQILSSVLDSYKKLQLPVPPIVLESVSESESPNAVSEQNPDENINSTLEITTRTDTDDTDSDRADSVLQSTSIFLGPIVGSLQTQYISESQTIEENIASEVITEALHDDITNIIDQHEKPSTTIELLMPDTIVNNYLLFTLFPHRKSAIVEEPIARPYQDHAHVDELNMMRFANKINASLSISENTMMDELESAEGYFDDNHDYYEGFDQYDDPSMIVNDSLELEFQEITAGDASLTYPYLQDPIEILEAESAFENFDEQPISKQIEQLLTTGDYFLLANDPIKARQYYVRAVKTGAIDKSSPFYAKALVKLADMEDNIYLARFQYTNALDIYSSHSGYDMEVADILVKLVWTFDMASERIVIYELLTRAKQIHEKHAYTPQYTEVLRNLAIYYETVDDFERADANYKAALALDLQYLTTTDIRTILALENYAAFYLKFNELKKAEEILLFKLDAHEEISPPDYYNLGRTQSMLGWTYLQMNELEESLHHYNSALGNINYSISKNRFMPHYYSLPAIFDLIYFFIYTNEPELAVPYFEVTTALFEAEDEGYVVRYLQETNFEDVDPEKVVNYPWAAEAEIRGLISIIEYIQTTQNQ</sequence>
<evidence type="ECO:0000313" key="5">
    <source>
        <dbReference type="Proteomes" id="UP000823934"/>
    </source>
</evidence>
<feature type="compositionally biased region" description="Basic and acidic residues" evidence="2">
    <location>
        <begin position="98"/>
        <end position="109"/>
    </location>
</feature>
<dbReference type="Pfam" id="PF13424">
    <property type="entry name" value="TPR_12"/>
    <property type="match status" value="1"/>
</dbReference>
<dbReference type="SMART" id="SM00028">
    <property type="entry name" value="TPR"/>
    <property type="match status" value="2"/>
</dbReference>
<dbReference type="InterPro" id="IPR011990">
    <property type="entry name" value="TPR-like_helical_dom_sf"/>
</dbReference>
<evidence type="ECO:0000256" key="2">
    <source>
        <dbReference type="SAM" id="MobiDB-lite"/>
    </source>
</evidence>
<feature type="compositionally biased region" description="Polar residues" evidence="2">
    <location>
        <begin position="73"/>
        <end position="96"/>
    </location>
</feature>
<keyword evidence="3" id="KW-0812">Transmembrane</keyword>
<feature type="region of interest" description="Disordered" evidence="2">
    <location>
        <begin position="73"/>
        <end position="109"/>
    </location>
</feature>
<dbReference type="EMBL" id="DXHP01000117">
    <property type="protein sequence ID" value="HIW06698.1"/>
    <property type="molecule type" value="Genomic_DNA"/>
</dbReference>
<dbReference type="AlphaFoldDB" id="A0A9D1Q573"/>
<reference evidence="4" key="2">
    <citation type="submission" date="2021-04" db="EMBL/GenBank/DDBJ databases">
        <authorList>
            <person name="Gilroy R."/>
        </authorList>
    </citation>
    <scope>NUCLEOTIDE SEQUENCE</scope>
    <source>
        <strain evidence="4">CHK160-9182</strain>
    </source>
</reference>
<organism evidence="4 5">
    <name type="scientific">Candidatus Ignatzschineria merdigallinarum</name>
    <dbReference type="NCBI Taxonomy" id="2838621"/>
    <lineage>
        <taxon>Bacteria</taxon>
        <taxon>Pseudomonadati</taxon>
        <taxon>Pseudomonadota</taxon>
        <taxon>Gammaproteobacteria</taxon>
        <taxon>Cardiobacteriales</taxon>
        <taxon>Ignatzschineriaceae</taxon>
        <taxon>Ignatzschineria</taxon>
    </lineage>
</organism>
<dbReference type="Gene3D" id="1.25.40.10">
    <property type="entry name" value="Tetratricopeptide repeat domain"/>
    <property type="match status" value="2"/>
</dbReference>
<evidence type="ECO:0000313" key="4">
    <source>
        <dbReference type="EMBL" id="HIW06698.1"/>
    </source>
</evidence>
<dbReference type="SUPFAM" id="SSF48452">
    <property type="entry name" value="TPR-like"/>
    <property type="match status" value="2"/>
</dbReference>
<comment type="caution">
    <text evidence="4">The sequence shown here is derived from an EMBL/GenBank/DDBJ whole genome shotgun (WGS) entry which is preliminary data.</text>
</comment>
<proteinExistence type="predicted"/>
<name>A0A9D1Q573_9GAMM</name>
<dbReference type="Proteomes" id="UP000823934">
    <property type="component" value="Unassembled WGS sequence"/>
</dbReference>
<dbReference type="InterPro" id="IPR019734">
    <property type="entry name" value="TPR_rpt"/>
</dbReference>
<reference evidence="4" key="1">
    <citation type="journal article" date="2021" name="PeerJ">
        <title>Extensive microbial diversity within the chicken gut microbiome revealed by metagenomics and culture.</title>
        <authorList>
            <person name="Gilroy R."/>
            <person name="Ravi A."/>
            <person name="Getino M."/>
            <person name="Pursley I."/>
            <person name="Horton D.L."/>
            <person name="Alikhan N.F."/>
            <person name="Baker D."/>
            <person name="Gharbi K."/>
            <person name="Hall N."/>
            <person name="Watson M."/>
            <person name="Adriaenssens E.M."/>
            <person name="Foster-Nyarko E."/>
            <person name="Jarju S."/>
            <person name="Secka A."/>
            <person name="Antonio M."/>
            <person name="Oren A."/>
            <person name="Chaudhuri R.R."/>
            <person name="La Ragione R."/>
            <person name="Hildebrand F."/>
            <person name="Pallen M.J."/>
        </authorList>
    </citation>
    <scope>NUCLEOTIDE SEQUENCE</scope>
    <source>
        <strain evidence="4">CHK160-9182</strain>
    </source>
</reference>
<evidence type="ECO:0000256" key="3">
    <source>
        <dbReference type="SAM" id="Phobius"/>
    </source>
</evidence>
<gene>
    <name evidence="4" type="ORF">H9889_05170</name>
</gene>